<keyword evidence="1" id="KW-1133">Transmembrane helix</keyword>
<sequence length="113" mass="12782">MTISAEAIVGIVAALLASIPVGFSLFKYWKRRVRNARVNNSLQDSILPVWSAKHCALFPQGYSNATGGYNTSSNAPLWNGYHPYKQEHEYNHFENNYCDESKYIQLKLDLPAT</sequence>
<name>A0ABR4IWQ1_9EURO</name>
<keyword evidence="1" id="KW-0812">Transmembrane</keyword>
<comment type="caution">
    <text evidence="2">The sequence shown here is derived from an EMBL/GenBank/DDBJ whole genome shotgun (WGS) entry which is preliminary data.</text>
</comment>
<feature type="transmembrane region" description="Helical" evidence="1">
    <location>
        <begin position="6"/>
        <end position="26"/>
    </location>
</feature>
<evidence type="ECO:0000256" key="1">
    <source>
        <dbReference type="SAM" id="Phobius"/>
    </source>
</evidence>
<reference evidence="2 3" key="1">
    <citation type="submission" date="2024-07" db="EMBL/GenBank/DDBJ databases">
        <title>Section-level genome sequencing and comparative genomics of Aspergillus sections Usti and Cavernicolus.</title>
        <authorList>
            <consortium name="Lawrence Berkeley National Laboratory"/>
            <person name="Nybo J.L."/>
            <person name="Vesth T.C."/>
            <person name="Theobald S."/>
            <person name="Frisvad J.C."/>
            <person name="Larsen T.O."/>
            <person name="Kjaerboelling I."/>
            <person name="Rothschild-Mancinelli K."/>
            <person name="Lyhne E.K."/>
            <person name="Kogle M.E."/>
            <person name="Barry K."/>
            <person name="Clum A."/>
            <person name="Na H."/>
            <person name="Ledsgaard L."/>
            <person name="Lin J."/>
            <person name="Lipzen A."/>
            <person name="Kuo A."/>
            <person name="Riley R."/>
            <person name="Mondo S."/>
            <person name="LaButti K."/>
            <person name="Haridas S."/>
            <person name="Pangalinan J."/>
            <person name="Salamov A.A."/>
            <person name="Simmons B.A."/>
            <person name="Magnuson J.K."/>
            <person name="Chen J."/>
            <person name="Drula E."/>
            <person name="Henrissat B."/>
            <person name="Wiebenga A."/>
            <person name="Lubbers R.J."/>
            <person name="Gomes A.C."/>
            <person name="Makela M.R."/>
            <person name="Stajich J."/>
            <person name="Grigoriev I.V."/>
            <person name="Mortensen U.H."/>
            <person name="De vries R.P."/>
            <person name="Baker S.E."/>
            <person name="Andersen M.R."/>
        </authorList>
    </citation>
    <scope>NUCLEOTIDE SEQUENCE [LARGE SCALE GENOMIC DNA]</scope>
    <source>
        <strain evidence="2 3">CBS 600.67</strain>
    </source>
</reference>
<proteinExistence type="predicted"/>
<accession>A0ABR4IWQ1</accession>
<keyword evidence="3" id="KW-1185">Reference proteome</keyword>
<organism evidence="2 3">
    <name type="scientific">Aspergillus cavernicola</name>
    <dbReference type="NCBI Taxonomy" id="176166"/>
    <lineage>
        <taxon>Eukaryota</taxon>
        <taxon>Fungi</taxon>
        <taxon>Dikarya</taxon>
        <taxon>Ascomycota</taxon>
        <taxon>Pezizomycotina</taxon>
        <taxon>Eurotiomycetes</taxon>
        <taxon>Eurotiomycetidae</taxon>
        <taxon>Eurotiales</taxon>
        <taxon>Aspergillaceae</taxon>
        <taxon>Aspergillus</taxon>
        <taxon>Aspergillus subgen. Nidulantes</taxon>
    </lineage>
</organism>
<evidence type="ECO:0000313" key="3">
    <source>
        <dbReference type="Proteomes" id="UP001610335"/>
    </source>
</evidence>
<keyword evidence="1" id="KW-0472">Membrane</keyword>
<gene>
    <name evidence="2" type="ORF">BDW59DRAFT_139886</name>
</gene>
<dbReference type="EMBL" id="JBFXLS010000008">
    <property type="protein sequence ID" value="KAL2831719.1"/>
    <property type="molecule type" value="Genomic_DNA"/>
</dbReference>
<evidence type="ECO:0000313" key="2">
    <source>
        <dbReference type="EMBL" id="KAL2831719.1"/>
    </source>
</evidence>
<dbReference type="Proteomes" id="UP001610335">
    <property type="component" value="Unassembled WGS sequence"/>
</dbReference>
<protein>
    <submittedName>
        <fullName evidence="2">Uncharacterized protein</fullName>
    </submittedName>
</protein>